<protein>
    <recommendedName>
        <fullName evidence="2">Peptide chain release factor domain-containing protein</fullName>
    </recommendedName>
</protein>
<dbReference type="GO" id="GO:0006415">
    <property type="term" value="P:translational termination"/>
    <property type="evidence" value="ECO:0007669"/>
    <property type="project" value="InterPro"/>
</dbReference>
<dbReference type="EMBL" id="KZ350150">
    <property type="protein sequence ID" value="PIO64179.1"/>
    <property type="molecule type" value="Genomic_DNA"/>
</dbReference>
<feature type="domain" description="Peptide chain release factor" evidence="2">
    <location>
        <begin position="106"/>
        <end position="173"/>
    </location>
</feature>
<proteinExistence type="predicted"/>
<dbReference type="InterPro" id="IPR005139">
    <property type="entry name" value="PCRF"/>
</dbReference>
<evidence type="ECO:0000313" key="3">
    <source>
        <dbReference type="EMBL" id="PIO64179.1"/>
    </source>
</evidence>
<evidence type="ECO:0000313" key="4">
    <source>
        <dbReference type="Proteomes" id="UP000230423"/>
    </source>
</evidence>
<evidence type="ECO:0000256" key="1">
    <source>
        <dbReference type="SAM" id="Coils"/>
    </source>
</evidence>
<dbReference type="Gene3D" id="6.10.140.1950">
    <property type="match status" value="1"/>
</dbReference>
<dbReference type="OrthoDB" id="2019491at2759"/>
<feature type="coiled-coil region" evidence="1">
    <location>
        <begin position="114"/>
        <end position="161"/>
    </location>
</feature>
<reference evidence="3 4" key="1">
    <citation type="submission" date="2015-09" db="EMBL/GenBank/DDBJ databases">
        <title>Draft genome of the parasitic nematode Teladorsagia circumcincta isolate WARC Sus (inbred).</title>
        <authorList>
            <person name="Mitreva M."/>
        </authorList>
    </citation>
    <scope>NUCLEOTIDE SEQUENCE [LARGE SCALE GENOMIC DNA]</scope>
    <source>
        <strain evidence="3 4">S</strain>
    </source>
</reference>
<name>A0A2G9U1N4_TELCI</name>
<dbReference type="Proteomes" id="UP000230423">
    <property type="component" value="Unassembled WGS sequence"/>
</dbReference>
<keyword evidence="1" id="KW-0175">Coiled coil</keyword>
<accession>A0A2G9U1N4</accession>
<organism evidence="3 4">
    <name type="scientific">Teladorsagia circumcincta</name>
    <name type="common">Brown stomach worm</name>
    <name type="synonym">Ostertagia circumcincta</name>
    <dbReference type="NCBI Taxonomy" id="45464"/>
    <lineage>
        <taxon>Eukaryota</taxon>
        <taxon>Metazoa</taxon>
        <taxon>Ecdysozoa</taxon>
        <taxon>Nematoda</taxon>
        <taxon>Chromadorea</taxon>
        <taxon>Rhabditida</taxon>
        <taxon>Rhabditina</taxon>
        <taxon>Rhabditomorpha</taxon>
        <taxon>Strongyloidea</taxon>
        <taxon>Trichostrongylidae</taxon>
        <taxon>Teladorsagia</taxon>
    </lineage>
</organism>
<dbReference type="Pfam" id="PF03462">
    <property type="entry name" value="PCRF"/>
    <property type="match status" value="1"/>
</dbReference>
<dbReference type="AlphaFoldDB" id="A0A2G9U1N4"/>
<keyword evidence="4" id="KW-1185">Reference proteome</keyword>
<gene>
    <name evidence="3" type="ORF">TELCIR_14200</name>
</gene>
<sequence>MRMLRRERKRLNIGPTFRCTGSVAAFTQGKCHDEEKLGSYEPHVPSFSFLYYNPPSFQLMRISRSVFSSVRTILAGQKATAFVDTVTSRLAAHRSGTAAGGERHAAYWDGICRAAQLTQQKRNEIEQIRAMAADSSDAELRTMAEEERQAIEESLASAEQELVDSIVPVTEIDVLRKCQIEFTRFVSTSYR</sequence>
<evidence type="ECO:0000259" key="2">
    <source>
        <dbReference type="Pfam" id="PF03462"/>
    </source>
</evidence>